<dbReference type="RefSeq" id="WP_260975621.1">
    <property type="nucleotide sequence ID" value="NZ_JAOANI010000014.1"/>
</dbReference>
<evidence type="ECO:0000313" key="4">
    <source>
        <dbReference type="EMBL" id="MCT7358735.1"/>
    </source>
</evidence>
<feature type="signal peptide" evidence="2">
    <location>
        <begin position="1"/>
        <end position="23"/>
    </location>
</feature>
<evidence type="ECO:0000256" key="1">
    <source>
        <dbReference type="SAM" id="Coils"/>
    </source>
</evidence>
<name>A0A9X2WER3_9GAMM</name>
<sequence length="221" mass="24694">MKNPDAFFKLTLICLLALLSACAAPMNQHINYEAAEPAQAQVDGRLIIKSASLTLVVEDIAAASAAVNAVLSEARGYVDSSYDEGDKTRRLSLRVPEAHFEKTVQRLGTLGEVSDQNIRTQDVTSEIVDYEARLANLITLRERMKVLLNRAEKIEDILVIEKEISRLQTEIDTYEGRRKVLRQQVALSDIRVTLEKKVTLGPLGYIGYGLYWAVSKLFVIE</sequence>
<dbReference type="AlphaFoldDB" id="A0A9X2WER3"/>
<gene>
    <name evidence="4" type="ORF">NYR02_06860</name>
</gene>
<evidence type="ECO:0000313" key="5">
    <source>
        <dbReference type="Proteomes" id="UP001147830"/>
    </source>
</evidence>
<evidence type="ECO:0000256" key="2">
    <source>
        <dbReference type="SAM" id="SignalP"/>
    </source>
</evidence>
<keyword evidence="1" id="KW-0175">Coiled coil</keyword>
<proteinExistence type="predicted"/>
<dbReference type="Proteomes" id="UP001147830">
    <property type="component" value="Unassembled WGS sequence"/>
</dbReference>
<accession>A0A9X2WER3</accession>
<keyword evidence="2" id="KW-0732">Signal</keyword>
<dbReference type="EMBL" id="JAOANI010000014">
    <property type="protein sequence ID" value="MCT7358735.1"/>
    <property type="molecule type" value="Genomic_DNA"/>
</dbReference>
<protein>
    <submittedName>
        <fullName evidence="4">DUF4349 domain-containing protein</fullName>
    </submittedName>
</protein>
<reference evidence="4" key="2">
    <citation type="submission" date="2022-08" db="EMBL/GenBank/DDBJ databases">
        <authorList>
            <person name="Dong C."/>
        </authorList>
    </citation>
    <scope>NUCLEOTIDE SEQUENCE</scope>
    <source>
        <strain evidence="4">59MF3M-4</strain>
    </source>
</reference>
<feature type="coiled-coil region" evidence="1">
    <location>
        <begin position="137"/>
        <end position="184"/>
    </location>
</feature>
<evidence type="ECO:0000259" key="3">
    <source>
        <dbReference type="Pfam" id="PF14257"/>
    </source>
</evidence>
<dbReference type="PROSITE" id="PS51257">
    <property type="entry name" value="PROKAR_LIPOPROTEIN"/>
    <property type="match status" value="1"/>
</dbReference>
<feature type="domain" description="DUF4349" evidence="3">
    <location>
        <begin position="45"/>
        <end position="199"/>
    </location>
</feature>
<comment type="caution">
    <text evidence="4">The sequence shown here is derived from an EMBL/GenBank/DDBJ whole genome shotgun (WGS) entry which is preliminary data.</text>
</comment>
<keyword evidence="5" id="KW-1185">Reference proteome</keyword>
<dbReference type="InterPro" id="IPR025645">
    <property type="entry name" value="DUF4349"/>
</dbReference>
<reference evidence="4" key="1">
    <citation type="journal article" date="2022" name="Front. Microbiol.">
        <title>Genome-based taxonomic rearrangement of Oceanobacter-related bacteria including the description of Thalassolituus hydrocarbonoclasticus sp. nov. and Thalassolituus pacificus sp. nov. and emended description of the genus Thalassolituus.</title>
        <authorList>
            <person name="Dong C."/>
            <person name="Wei L."/>
            <person name="Wang J."/>
            <person name="Lai Q."/>
            <person name="Huang Z."/>
            <person name="Shao Z."/>
        </authorList>
    </citation>
    <scope>NUCLEOTIDE SEQUENCE</scope>
    <source>
        <strain evidence="4">59MF3M-4</strain>
    </source>
</reference>
<organism evidence="4 5">
    <name type="scientific">Thalassolituus pacificus</name>
    <dbReference type="NCBI Taxonomy" id="2975440"/>
    <lineage>
        <taxon>Bacteria</taxon>
        <taxon>Pseudomonadati</taxon>
        <taxon>Pseudomonadota</taxon>
        <taxon>Gammaproteobacteria</taxon>
        <taxon>Oceanospirillales</taxon>
        <taxon>Oceanospirillaceae</taxon>
        <taxon>Thalassolituus</taxon>
    </lineage>
</organism>
<feature type="chain" id="PRO_5040862911" evidence="2">
    <location>
        <begin position="24"/>
        <end position="221"/>
    </location>
</feature>
<dbReference type="Pfam" id="PF14257">
    <property type="entry name" value="DUF4349"/>
    <property type="match status" value="1"/>
</dbReference>